<accession>A0ABV7B4Y2</accession>
<evidence type="ECO:0000313" key="1">
    <source>
        <dbReference type="EMBL" id="MFC2991310.1"/>
    </source>
</evidence>
<proteinExistence type="predicted"/>
<keyword evidence="2" id="KW-1185">Reference proteome</keyword>
<protein>
    <submittedName>
        <fullName evidence="1">Uncharacterized protein</fullName>
    </submittedName>
</protein>
<gene>
    <name evidence="1" type="ORF">ACFODV_04635</name>
</gene>
<name>A0ABV7B4Y2_9GAMM</name>
<dbReference type="RefSeq" id="WP_379755337.1">
    <property type="nucleotide sequence ID" value="NZ_JBHRSQ010000007.1"/>
</dbReference>
<sequence length="174" mass="19150">MKTVTIEADAALEALQQLEIFQQSLKAIAVSLERHGLQPGDVTQLKAYATALGTLRSALATTLPPLPDPGATSEVVRIAWKARAHATRETVAQAQGITRTLRRMAGEIEEEAFEARQMRRHLDPDSVDSRRGMIYTDARLTPMAKMARVLNRAADEMQEIARDQAASNEAQNDD</sequence>
<dbReference type="Proteomes" id="UP001595386">
    <property type="component" value="Unassembled WGS sequence"/>
</dbReference>
<reference evidence="2" key="1">
    <citation type="journal article" date="2019" name="Int. J. Syst. Evol. Microbiol.">
        <title>The Global Catalogue of Microorganisms (GCM) 10K type strain sequencing project: providing services to taxonomists for standard genome sequencing and annotation.</title>
        <authorList>
            <consortium name="The Broad Institute Genomics Platform"/>
            <consortium name="The Broad Institute Genome Sequencing Center for Infectious Disease"/>
            <person name="Wu L."/>
            <person name="Ma J."/>
        </authorList>
    </citation>
    <scope>NUCLEOTIDE SEQUENCE [LARGE SCALE GENOMIC DNA]</scope>
    <source>
        <strain evidence="2">KCTC 52660</strain>
    </source>
</reference>
<organism evidence="1 2">
    <name type="scientific">Halomonas tibetensis</name>
    <dbReference type="NCBI Taxonomy" id="2259590"/>
    <lineage>
        <taxon>Bacteria</taxon>
        <taxon>Pseudomonadati</taxon>
        <taxon>Pseudomonadota</taxon>
        <taxon>Gammaproteobacteria</taxon>
        <taxon>Oceanospirillales</taxon>
        <taxon>Halomonadaceae</taxon>
        <taxon>Halomonas</taxon>
    </lineage>
</organism>
<dbReference type="EMBL" id="JBHRSQ010000007">
    <property type="protein sequence ID" value="MFC2991310.1"/>
    <property type="molecule type" value="Genomic_DNA"/>
</dbReference>
<comment type="caution">
    <text evidence="1">The sequence shown here is derived from an EMBL/GenBank/DDBJ whole genome shotgun (WGS) entry which is preliminary data.</text>
</comment>
<evidence type="ECO:0000313" key="2">
    <source>
        <dbReference type="Proteomes" id="UP001595386"/>
    </source>
</evidence>